<evidence type="ECO:0000259" key="7">
    <source>
        <dbReference type="PROSITE" id="PS50928"/>
    </source>
</evidence>
<dbReference type="SUPFAM" id="SSF161098">
    <property type="entry name" value="MetI-like"/>
    <property type="match status" value="1"/>
</dbReference>
<dbReference type="Pfam" id="PF00528">
    <property type="entry name" value="BPD_transp_1"/>
    <property type="match status" value="1"/>
</dbReference>
<dbReference type="RefSeq" id="WP_128208004.1">
    <property type="nucleotide sequence ID" value="NZ_JBHRSO010000013.1"/>
</dbReference>
<name>A0A443JR80_9RHOB</name>
<keyword evidence="4 6" id="KW-1133">Transmembrane helix</keyword>
<evidence type="ECO:0000256" key="4">
    <source>
        <dbReference type="ARBA" id="ARBA00022989"/>
    </source>
</evidence>
<dbReference type="PROSITE" id="PS50928">
    <property type="entry name" value="ABC_TM1"/>
    <property type="match status" value="1"/>
</dbReference>
<dbReference type="InterPro" id="IPR035906">
    <property type="entry name" value="MetI-like_sf"/>
</dbReference>
<keyword evidence="5 6" id="KW-0472">Membrane</keyword>
<evidence type="ECO:0000256" key="3">
    <source>
        <dbReference type="ARBA" id="ARBA00022692"/>
    </source>
</evidence>
<evidence type="ECO:0000256" key="6">
    <source>
        <dbReference type="RuleBase" id="RU363032"/>
    </source>
</evidence>
<proteinExistence type="inferred from homology"/>
<dbReference type="PANTHER" id="PTHR30177:SF32">
    <property type="entry name" value="GLYCINE BETAINE UPTAKE SYSTEM PERMEASE PROTEIN YEHW"/>
    <property type="match status" value="1"/>
</dbReference>
<feature type="domain" description="ABC transmembrane type-1" evidence="7">
    <location>
        <begin position="48"/>
        <end position="229"/>
    </location>
</feature>
<dbReference type="InterPro" id="IPR000515">
    <property type="entry name" value="MetI-like"/>
</dbReference>
<dbReference type="GO" id="GO:0055085">
    <property type="term" value="P:transmembrane transport"/>
    <property type="evidence" value="ECO:0007669"/>
    <property type="project" value="InterPro"/>
</dbReference>
<dbReference type="Gene3D" id="1.10.3720.10">
    <property type="entry name" value="MetI-like"/>
    <property type="match status" value="1"/>
</dbReference>
<keyword evidence="2 6" id="KW-0813">Transport</keyword>
<comment type="caution">
    <text evidence="8">The sequence shown here is derived from an EMBL/GenBank/DDBJ whole genome shotgun (WGS) entry which is preliminary data.</text>
</comment>
<evidence type="ECO:0000313" key="9">
    <source>
        <dbReference type="Proteomes" id="UP000284476"/>
    </source>
</evidence>
<protein>
    <submittedName>
        <fullName evidence="8">ABC transporter permease</fullName>
    </submittedName>
</protein>
<feature type="transmembrane region" description="Helical" evidence="6">
    <location>
        <begin position="94"/>
        <end position="122"/>
    </location>
</feature>
<evidence type="ECO:0000256" key="5">
    <source>
        <dbReference type="ARBA" id="ARBA00023136"/>
    </source>
</evidence>
<comment type="similarity">
    <text evidence="6">Belongs to the binding-protein-dependent transport system permease family.</text>
</comment>
<evidence type="ECO:0000313" key="8">
    <source>
        <dbReference type="EMBL" id="RWR23020.1"/>
    </source>
</evidence>
<organism evidence="8 9">
    <name type="scientific">Paenirhodobacter populi</name>
    <dbReference type="NCBI Taxonomy" id="2306993"/>
    <lineage>
        <taxon>Bacteria</taxon>
        <taxon>Pseudomonadati</taxon>
        <taxon>Pseudomonadota</taxon>
        <taxon>Alphaproteobacteria</taxon>
        <taxon>Rhodobacterales</taxon>
        <taxon>Rhodobacter group</taxon>
        <taxon>Paenirhodobacter</taxon>
    </lineage>
</organism>
<accession>A0A443JR80</accession>
<comment type="subcellular location">
    <subcellularLocation>
        <location evidence="1 6">Cell membrane</location>
        <topology evidence="1 6">Multi-pass membrane protein</topology>
    </subcellularLocation>
</comment>
<reference evidence="8 9" key="2">
    <citation type="submission" date="2019-01" db="EMBL/GenBank/DDBJ databases">
        <authorList>
            <person name="Li Y."/>
        </authorList>
    </citation>
    <scope>NUCLEOTIDE SEQUENCE [LARGE SCALE GENOMIC DNA]</scope>
    <source>
        <strain evidence="8 9">SK2B-1</strain>
    </source>
</reference>
<dbReference type="AlphaFoldDB" id="A0A443JR80"/>
<dbReference type="GO" id="GO:0005886">
    <property type="term" value="C:plasma membrane"/>
    <property type="evidence" value="ECO:0007669"/>
    <property type="project" value="UniProtKB-SubCell"/>
</dbReference>
<sequence>MTMLRWILLLAITGGLLFAPNLLEPMLRPLAPAGGPVLYNRATLSSLTGAHLMLVVMAMVPSTIIGLTLAVLVSRPAGAEFLPLSRTIANIGQTFPPVAVLALSVPLLGFGSLPTILALFLYGLLPIFENTLAGLRGVPGAVALSARAVGMTPGQVLAQVELPIAMPLILEGIRISTVIALSTATIGSTVAARSLGEVIIAGLTSNNLAFIVQGGVLTGCIAVLIYDLFGLLIAFAKHRAGIETGDQL</sequence>
<dbReference type="InterPro" id="IPR051204">
    <property type="entry name" value="ABC_transp_perm/SBD"/>
</dbReference>
<evidence type="ECO:0000256" key="2">
    <source>
        <dbReference type="ARBA" id="ARBA00022448"/>
    </source>
</evidence>
<feature type="transmembrane region" description="Helical" evidence="6">
    <location>
        <begin position="210"/>
        <end position="235"/>
    </location>
</feature>
<dbReference type="EMBL" id="SAUZ01000004">
    <property type="protein sequence ID" value="RWR23020.1"/>
    <property type="molecule type" value="Genomic_DNA"/>
</dbReference>
<feature type="transmembrane region" description="Helical" evidence="6">
    <location>
        <begin position="49"/>
        <end position="73"/>
    </location>
</feature>
<dbReference type="PANTHER" id="PTHR30177">
    <property type="entry name" value="GLYCINE BETAINE/L-PROLINE TRANSPORT SYSTEM PERMEASE PROTEIN PROW"/>
    <property type="match status" value="1"/>
</dbReference>
<reference evidence="8 9" key="1">
    <citation type="submission" date="2019-01" db="EMBL/GenBank/DDBJ databases">
        <title>Sinorhodobacter populi sp. nov. isolated from the symptomatic bark tissue of Populus euramericana canker.</title>
        <authorList>
            <person name="Xu G."/>
        </authorList>
    </citation>
    <scope>NUCLEOTIDE SEQUENCE [LARGE SCALE GENOMIC DNA]</scope>
    <source>
        <strain evidence="8 9">SK2B-1</strain>
    </source>
</reference>
<dbReference type="CDD" id="cd06261">
    <property type="entry name" value="TM_PBP2"/>
    <property type="match status" value="1"/>
</dbReference>
<evidence type="ECO:0000256" key="1">
    <source>
        <dbReference type="ARBA" id="ARBA00004651"/>
    </source>
</evidence>
<gene>
    <name evidence="8" type="ORF">D2T30_05170</name>
</gene>
<keyword evidence="3 6" id="KW-0812">Transmembrane</keyword>
<dbReference type="Proteomes" id="UP000284476">
    <property type="component" value="Unassembled WGS sequence"/>
</dbReference>